<dbReference type="CDD" id="cd01421">
    <property type="entry name" value="IMPCH"/>
    <property type="match status" value="1"/>
</dbReference>
<dbReference type="SMART" id="SM00798">
    <property type="entry name" value="AICARFT_IMPCHas"/>
    <property type="match status" value="1"/>
</dbReference>
<dbReference type="SUPFAM" id="SSF53927">
    <property type="entry name" value="Cytidine deaminase-like"/>
    <property type="match status" value="1"/>
</dbReference>
<comment type="catalytic activity">
    <reaction evidence="9 10">
        <text>IMP + H2O = 5-formamido-1-(5-phospho-D-ribosyl)imidazole-4-carboxamide</text>
        <dbReference type="Rhea" id="RHEA:18445"/>
        <dbReference type="ChEBI" id="CHEBI:15377"/>
        <dbReference type="ChEBI" id="CHEBI:58053"/>
        <dbReference type="ChEBI" id="CHEBI:58467"/>
        <dbReference type="EC" id="3.5.4.10"/>
    </reaction>
</comment>
<name>A0A328B308_9CAUL</name>
<evidence type="ECO:0000256" key="7">
    <source>
        <dbReference type="ARBA" id="ARBA00023268"/>
    </source>
</evidence>
<protein>
    <recommendedName>
        <fullName evidence="10">Bifunctional purine biosynthesis protein PurH</fullName>
    </recommendedName>
    <domain>
        <recommendedName>
            <fullName evidence="10">Phosphoribosylaminoimidazolecarboxamide formyltransferase</fullName>
            <ecNumber evidence="10">2.1.2.3</ecNumber>
        </recommendedName>
        <alternativeName>
            <fullName evidence="10">AICAR transformylase</fullName>
        </alternativeName>
    </domain>
    <domain>
        <recommendedName>
            <fullName evidence="10">IMP cyclohydrolase</fullName>
            <ecNumber evidence="10">3.5.4.10</ecNumber>
        </recommendedName>
        <alternativeName>
            <fullName evidence="10">ATIC</fullName>
        </alternativeName>
        <alternativeName>
            <fullName evidence="10">IMP synthase</fullName>
        </alternativeName>
        <alternativeName>
            <fullName evidence="10">Inosinicase</fullName>
        </alternativeName>
    </domain>
</protein>
<dbReference type="NCBIfam" id="TIGR00355">
    <property type="entry name" value="purH"/>
    <property type="match status" value="1"/>
</dbReference>
<evidence type="ECO:0000256" key="1">
    <source>
        <dbReference type="ARBA" id="ARBA00004844"/>
    </source>
</evidence>
<dbReference type="InterPro" id="IPR011607">
    <property type="entry name" value="MGS-like_dom"/>
</dbReference>
<dbReference type="Proteomes" id="UP000249842">
    <property type="component" value="Unassembled WGS sequence"/>
</dbReference>
<comment type="similarity">
    <text evidence="3 10">Belongs to the PurH family.</text>
</comment>
<evidence type="ECO:0000256" key="4">
    <source>
        <dbReference type="ARBA" id="ARBA00022679"/>
    </source>
</evidence>
<dbReference type="EMBL" id="QFYP01000001">
    <property type="protein sequence ID" value="RAK59398.1"/>
    <property type="molecule type" value="Genomic_DNA"/>
</dbReference>
<keyword evidence="5 10" id="KW-0658">Purine biosynthesis</keyword>
<keyword evidence="6 10" id="KW-0378">Hydrolase</keyword>
<evidence type="ECO:0000313" key="12">
    <source>
        <dbReference type="EMBL" id="RAK59398.1"/>
    </source>
</evidence>
<dbReference type="Pfam" id="PF02142">
    <property type="entry name" value="MGS"/>
    <property type="match status" value="1"/>
</dbReference>
<comment type="domain">
    <text evidence="10">The IMP cyclohydrolase activity resides in the N-terminal region.</text>
</comment>
<dbReference type="SUPFAM" id="SSF52335">
    <property type="entry name" value="Methylglyoxal synthase-like"/>
    <property type="match status" value="1"/>
</dbReference>
<evidence type="ECO:0000256" key="10">
    <source>
        <dbReference type="HAMAP-Rule" id="MF_00139"/>
    </source>
</evidence>
<dbReference type="FunFam" id="3.40.140.20:FF:000001">
    <property type="entry name" value="Bifunctional purine biosynthesis protein PurH"/>
    <property type="match status" value="1"/>
</dbReference>
<reference evidence="13" key="1">
    <citation type="submission" date="2018-05" db="EMBL/GenBank/DDBJ databases">
        <authorList>
            <person name="Li X."/>
        </authorList>
    </citation>
    <scope>NUCLEOTIDE SEQUENCE [LARGE SCALE GENOMIC DNA]</scope>
    <source>
        <strain evidence="13">HKS-05</strain>
    </source>
</reference>
<dbReference type="UniPathway" id="UPA00074">
    <property type="reaction ID" value="UER00133"/>
</dbReference>
<comment type="caution">
    <text evidence="12">The sequence shown here is derived from an EMBL/GenBank/DDBJ whole genome shotgun (WGS) entry which is preliminary data.</text>
</comment>
<gene>
    <name evidence="10 12" type="primary">purH</name>
    <name evidence="12" type="ORF">DJ021_06050</name>
</gene>
<dbReference type="PANTHER" id="PTHR11692">
    <property type="entry name" value="BIFUNCTIONAL PURINE BIOSYNTHESIS PROTEIN PURH"/>
    <property type="match status" value="1"/>
</dbReference>
<keyword evidence="7 10" id="KW-0511">Multifunctional enzyme</keyword>
<keyword evidence="4 10" id="KW-0808">Transferase</keyword>
<dbReference type="Gene3D" id="3.40.50.1380">
    <property type="entry name" value="Methylglyoxal synthase-like domain"/>
    <property type="match status" value="1"/>
</dbReference>
<evidence type="ECO:0000256" key="6">
    <source>
        <dbReference type="ARBA" id="ARBA00022801"/>
    </source>
</evidence>
<evidence type="ECO:0000256" key="3">
    <source>
        <dbReference type="ARBA" id="ARBA00007667"/>
    </source>
</evidence>
<evidence type="ECO:0000259" key="11">
    <source>
        <dbReference type="PROSITE" id="PS51855"/>
    </source>
</evidence>
<dbReference type="GO" id="GO:0004643">
    <property type="term" value="F:phosphoribosylaminoimidazolecarboxamide formyltransferase activity"/>
    <property type="evidence" value="ECO:0007669"/>
    <property type="project" value="UniProtKB-UniRule"/>
</dbReference>
<dbReference type="FunFam" id="3.40.50.1380:FF:000001">
    <property type="entry name" value="Bifunctional purine biosynthesis protein PurH"/>
    <property type="match status" value="1"/>
</dbReference>
<dbReference type="FunFam" id="3.40.140.20:FF:000002">
    <property type="entry name" value="Bifunctional purine biosynthesis protein PurH"/>
    <property type="match status" value="1"/>
</dbReference>
<dbReference type="AlphaFoldDB" id="A0A328B308"/>
<proteinExistence type="inferred from homology"/>
<keyword evidence="13" id="KW-1185">Reference proteome</keyword>
<comment type="pathway">
    <text evidence="1 10">Purine metabolism; IMP biosynthesis via de novo pathway; IMP from 5-formamido-1-(5-phospho-D-ribosyl)imidazole-4-carboxamide: step 1/1.</text>
</comment>
<dbReference type="NCBIfam" id="NF002049">
    <property type="entry name" value="PRK00881.1"/>
    <property type="match status" value="1"/>
</dbReference>
<dbReference type="InterPro" id="IPR024051">
    <property type="entry name" value="AICAR_Tfase_dup_dom_sf"/>
</dbReference>
<comment type="catalytic activity">
    <reaction evidence="8 10">
        <text>(6R)-10-formyltetrahydrofolate + 5-amino-1-(5-phospho-beta-D-ribosyl)imidazole-4-carboxamide = 5-formamido-1-(5-phospho-D-ribosyl)imidazole-4-carboxamide + (6S)-5,6,7,8-tetrahydrofolate</text>
        <dbReference type="Rhea" id="RHEA:22192"/>
        <dbReference type="ChEBI" id="CHEBI:57453"/>
        <dbReference type="ChEBI" id="CHEBI:58467"/>
        <dbReference type="ChEBI" id="CHEBI:58475"/>
        <dbReference type="ChEBI" id="CHEBI:195366"/>
        <dbReference type="EC" id="2.1.2.3"/>
    </reaction>
</comment>
<dbReference type="Gene3D" id="3.40.140.20">
    <property type="match status" value="2"/>
</dbReference>
<dbReference type="InterPro" id="IPR036914">
    <property type="entry name" value="MGS-like_dom_sf"/>
</dbReference>
<organism evidence="12 13">
    <name type="scientific">Phenylobacterium hankyongense</name>
    <dbReference type="NCBI Taxonomy" id="1813876"/>
    <lineage>
        <taxon>Bacteria</taxon>
        <taxon>Pseudomonadati</taxon>
        <taxon>Pseudomonadota</taxon>
        <taxon>Alphaproteobacteria</taxon>
        <taxon>Caulobacterales</taxon>
        <taxon>Caulobacteraceae</taxon>
        <taxon>Phenylobacterium</taxon>
    </lineage>
</organism>
<evidence type="ECO:0000313" key="13">
    <source>
        <dbReference type="Proteomes" id="UP000249842"/>
    </source>
</evidence>
<dbReference type="OrthoDB" id="9802065at2"/>
<dbReference type="HAMAP" id="MF_00139">
    <property type="entry name" value="PurH"/>
    <property type="match status" value="1"/>
</dbReference>
<feature type="domain" description="MGS-like" evidence="11">
    <location>
        <begin position="8"/>
        <end position="158"/>
    </location>
</feature>
<dbReference type="InterPro" id="IPR002695">
    <property type="entry name" value="PurH-like"/>
</dbReference>
<accession>A0A328B308</accession>
<dbReference type="Pfam" id="PF01808">
    <property type="entry name" value="AICARFT_IMPCHas"/>
    <property type="match status" value="1"/>
</dbReference>
<evidence type="ECO:0000256" key="5">
    <source>
        <dbReference type="ARBA" id="ARBA00022755"/>
    </source>
</evidence>
<dbReference type="PROSITE" id="PS51855">
    <property type="entry name" value="MGS"/>
    <property type="match status" value="1"/>
</dbReference>
<dbReference type="SMART" id="SM00851">
    <property type="entry name" value="MGS"/>
    <property type="match status" value="1"/>
</dbReference>
<dbReference type="InterPro" id="IPR016193">
    <property type="entry name" value="Cytidine_deaminase-like"/>
</dbReference>
<evidence type="ECO:0000256" key="9">
    <source>
        <dbReference type="ARBA" id="ARBA00050687"/>
    </source>
</evidence>
<dbReference type="PIRSF" id="PIRSF000414">
    <property type="entry name" value="AICARFT_IMPCHas"/>
    <property type="match status" value="1"/>
</dbReference>
<dbReference type="GO" id="GO:0005829">
    <property type="term" value="C:cytosol"/>
    <property type="evidence" value="ECO:0007669"/>
    <property type="project" value="TreeGrafter"/>
</dbReference>
<dbReference type="GO" id="GO:0006189">
    <property type="term" value="P:'de novo' IMP biosynthetic process"/>
    <property type="evidence" value="ECO:0007669"/>
    <property type="project" value="UniProtKB-UniRule"/>
</dbReference>
<sequence>MPAAPDFPAAPDRAPVRRALISVSDKTGLVEAARALAEMGVELVSTGGTRKAIADAGLAVKDISELTGFPEMMDGRVKTLHPVVHGGLLGVRDAPEHKAAMDAHGIGGIDLVYVNLYPFEQTVAAGADYATAVENIDIGGPAMIRSAAKNHGYVAVCTEPADLAEVIAELQAHGSTPLSLRKQLAARAYARTAAYDAAISSWFADALGEAAPRRRAFAGERVQALRYGENPHQSAAFYRFANPRVGVATARQLQGKELSYNNINDTDAAFELIAEFDPAAAPACAIIKHANPCGVATGASVLEAYERALACDPVSAFGGIIALNRPLDAATAEEILKLLTEVVIAPEIDADAAALFARKKNVRLLTTGGLPDPRAPGLTFKSVAGGFLVQGRDDAHVTAADLKVVTKRAPTEAEVRDMLFAFTIAKHVKSNAIVYARDGQTLGVGAGQMNRKDSARIAALRAADFGLDLTGSACASEAFFPFPDGLIQAADAGCTAVIQPGGSIGDQKVIDAADERGLAMVFTGVRVFRH</sequence>
<dbReference type="GO" id="GO:0003937">
    <property type="term" value="F:IMP cyclohydrolase activity"/>
    <property type="evidence" value="ECO:0007669"/>
    <property type="project" value="UniProtKB-UniRule"/>
</dbReference>
<evidence type="ECO:0000256" key="2">
    <source>
        <dbReference type="ARBA" id="ARBA00004954"/>
    </source>
</evidence>
<dbReference type="RefSeq" id="WP_111456691.1">
    <property type="nucleotide sequence ID" value="NZ_QFYP01000001.1"/>
</dbReference>
<dbReference type="EC" id="2.1.2.3" evidence="10"/>
<evidence type="ECO:0000256" key="8">
    <source>
        <dbReference type="ARBA" id="ARBA00050488"/>
    </source>
</evidence>
<dbReference type="PANTHER" id="PTHR11692:SF0">
    <property type="entry name" value="BIFUNCTIONAL PURINE BIOSYNTHESIS PROTEIN ATIC"/>
    <property type="match status" value="1"/>
</dbReference>
<dbReference type="EC" id="3.5.4.10" evidence="10"/>
<comment type="pathway">
    <text evidence="2 10">Purine metabolism; IMP biosynthesis via de novo pathway; 5-formamido-1-(5-phospho-D-ribosyl)imidazole-4-carboxamide from 5-amino-1-(5-phospho-D-ribosyl)imidazole-4-carboxamide (10-formyl THF route): step 1/1.</text>
</comment>